<feature type="compositionally biased region" description="Polar residues" evidence="3">
    <location>
        <begin position="451"/>
        <end position="461"/>
    </location>
</feature>
<organism evidence="4 5">
    <name type="scientific">Bremia lactucae</name>
    <name type="common">Lettuce downy mildew</name>
    <dbReference type="NCBI Taxonomy" id="4779"/>
    <lineage>
        <taxon>Eukaryota</taxon>
        <taxon>Sar</taxon>
        <taxon>Stramenopiles</taxon>
        <taxon>Oomycota</taxon>
        <taxon>Peronosporomycetes</taxon>
        <taxon>Peronosporales</taxon>
        <taxon>Peronosporaceae</taxon>
        <taxon>Bremia</taxon>
    </lineage>
</organism>
<evidence type="ECO:0000256" key="3">
    <source>
        <dbReference type="SAM" id="MobiDB-lite"/>
    </source>
</evidence>
<reference evidence="4 5" key="1">
    <citation type="journal article" date="2021" name="Genome Biol.">
        <title>AFLAP: assembly-free linkage analysis pipeline using k-mers from genome sequencing data.</title>
        <authorList>
            <person name="Fletcher K."/>
            <person name="Zhang L."/>
            <person name="Gil J."/>
            <person name="Han R."/>
            <person name="Cavanaugh K."/>
            <person name="Michelmore R."/>
        </authorList>
    </citation>
    <scope>NUCLEOTIDE SEQUENCE [LARGE SCALE GENOMIC DNA]</scope>
    <source>
        <strain evidence="4 5">SF5</strain>
    </source>
</reference>
<feature type="region of interest" description="Disordered" evidence="3">
    <location>
        <begin position="436"/>
        <end position="461"/>
    </location>
</feature>
<proteinExistence type="predicted"/>
<dbReference type="Proteomes" id="UP000294530">
    <property type="component" value="Unassembled WGS sequence"/>
</dbReference>
<dbReference type="InterPro" id="IPR032675">
    <property type="entry name" value="LRR_dom_sf"/>
</dbReference>
<keyword evidence="1" id="KW-0433">Leucine-rich repeat</keyword>
<evidence type="ECO:0000313" key="5">
    <source>
        <dbReference type="Proteomes" id="UP000294530"/>
    </source>
</evidence>
<gene>
    <name evidence="4" type="ORF">CCR75_004248</name>
</gene>
<evidence type="ECO:0008006" key="6">
    <source>
        <dbReference type="Google" id="ProtNLM"/>
    </source>
</evidence>
<accession>A0A976FIB9</accession>
<dbReference type="Gene3D" id="3.80.10.10">
    <property type="entry name" value="Ribonuclease Inhibitor"/>
    <property type="match status" value="2"/>
</dbReference>
<dbReference type="GO" id="GO:0005737">
    <property type="term" value="C:cytoplasm"/>
    <property type="evidence" value="ECO:0007669"/>
    <property type="project" value="TreeGrafter"/>
</dbReference>
<dbReference type="PROSITE" id="PS51450">
    <property type="entry name" value="LRR"/>
    <property type="match status" value="3"/>
</dbReference>
<dbReference type="Pfam" id="PF13855">
    <property type="entry name" value="LRR_8"/>
    <property type="match status" value="1"/>
</dbReference>
<dbReference type="SUPFAM" id="SSF52075">
    <property type="entry name" value="Outer arm dynein light chain 1"/>
    <property type="match status" value="1"/>
</dbReference>
<dbReference type="SMART" id="SM00365">
    <property type="entry name" value="LRR_SD22"/>
    <property type="match status" value="3"/>
</dbReference>
<keyword evidence="2" id="KW-0677">Repeat</keyword>
<evidence type="ECO:0000313" key="4">
    <source>
        <dbReference type="EMBL" id="TDH67074.1"/>
    </source>
</evidence>
<sequence length="813" mass="91598">MDRVEVRALLGLSIANFPQSAHIGHAIAVDDSLNEEYFLKTLEETLRQHIASLSQQFLVLSAVQVDRLAFRLHDALVPKRDAETRVIQAWTIQPHLQLKIKSSAHLQVLKLSTILREVQMLRLHQSETEETHSPIEIEIFPSLRVIEMLNMKPRGLQNVHCFAYQLRELHIEHTQMTTLRQLLAPNSKPWRKLTKLRMKCCELQVLDESVNMLKSVKVLDLGWNKITKVMTDINTRSLEVLSLCHNQLYHVPPIKSLRSLRELDLAVNQISSLKGLETLTALERLDVSHNVIHNITEVEHLTRLSRLMSLKIEFNPIAKRPDYRREVLFYLSERIELDGKRWSDVELRSMKNMRMLMMLNGMNGNIGHSTIWRQTAEDQVYPKARVQSGLNLKSSTLVLGYPLLPPNQSVSANCVTIQKLSSTLPTKSDCFKKATASGAESGESFDKKPLSRQSSRATRLSAQTVDDYFRTQRDDIGMRGRNESDNRVKDSEMEASNEFDTRAAQNNLQTYGASGLKCNFEKKSQPLAGGPASKNGDDNNVLQSTPQIRTFGSQIFEQSISVRVLLTLKEATELGLCFSDDGVPATVKVKSQNFFEQLSVCDGKDPIIISRWLQDVITIGTSFDSSRAKTISITLLSRRSTSVVSVAYQFDSIALLEKLLLPLFACLYQQYKSRVVGCNCIDCGAISLFTPKFLSRTHTDDASIVFKCLLCSSCNVREMSSKKLEVICASEGINISSCIPLAPPPWELMTEGFYIEELVPTENNYGAGMEECTLYSCNGIREAASTSDEQCKNDELRTKKINDAILHAMTTTM</sequence>
<protein>
    <recommendedName>
        <fullName evidence="6">Serine/threonine-protein kinase 11-interacting protein</fullName>
    </recommendedName>
</protein>
<dbReference type="GeneID" id="94348006"/>
<name>A0A976FIB9_BRELC</name>
<evidence type="ECO:0000256" key="2">
    <source>
        <dbReference type="ARBA" id="ARBA00022737"/>
    </source>
</evidence>
<dbReference type="KEGG" id="blac:94348006"/>
<dbReference type="PANTHER" id="PTHR15454:SF73">
    <property type="entry name" value="DYNEIN AXONEMAL LIGHT CHAIN 1"/>
    <property type="match status" value="1"/>
</dbReference>
<comment type="caution">
    <text evidence="4">The sequence shown here is derived from an EMBL/GenBank/DDBJ whole genome shotgun (WGS) entry which is preliminary data.</text>
</comment>
<dbReference type="InterPro" id="IPR001611">
    <property type="entry name" value="Leu-rich_rpt"/>
</dbReference>
<evidence type="ECO:0000256" key="1">
    <source>
        <dbReference type="ARBA" id="ARBA00022614"/>
    </source>
</evidence>
<dbReference type="RefSeq" id="XP_067816573.1">
    <property type="nucleotide sequence ID" value="XM_067962335.1"/>
</dbReference>
<dbReference type="OrthoDB" id="676979at2759"/>
<dbReference type="EMBL" id="SHOA02000014">
    <property type="protein sequence ID" value="TDH67074.1"/>
    <property type="molecule type" value="Genomic_DNA"/>
</dbReference>
<dbReference type="PANTHER" id="PTHR15454">
    <property type="entry name" value="NISCHARIN RELATED"/>
    <property type="match status" value="1"/>
</dbReference>
<keyword evidence="5" id="KW-1185">Reference proteome</keyword>
<dbReference type="AlphaFoldDB" id="A0A976FIB9"/>